<evidence type="ECO:0000256" key="2">
    <source>
        <dbReference type="ARBA" id="ARBA00008029"/>
    </source>
</evidence>
<feature type="region of interest" description="Disordered" evidence="8">
    <location>
        <begin position="407"/>
        <end position="429"/>
    </location>
</feature>
<evidence type="ECO:0000256" key="1">
    <source>
        <dbReference type="ARBA" id="ARBA00004123"/>
    </source>
</evidence>
<keyword evidence="7" id="KW-0175">Coiled coil</keyword>
<keyword evidence="5" id="KW-0539">Nucleus</keyword>
<dbReference type="Pfam" id="PF05557">
    <property type="entry name" value="MAD"/>
    <property type="match status" value="1"/>
</dbReference>
<dbReference type="GO" id="GO:0051315">
    <property type="term" value="P:attachment of mitotic spindle microtubules to kinetochore"/>
    <property type="evidence" value="ECO:0007669"/>
    <property type="project" value="TreeGrafter"/>
</dbReference>
<dbReference type="GO" id="GO:0005635">
    <property type="term" value="C:nuclear envelope"/>
    <property type="evidence" value="ECO:0007669"/>
    <property type="project" value="TreeGrafter"/>
</dbReference>
<organism evidence="10">
    <name type="scientific">Salpingoeca rosetta (strain ATCC 50818 / BSB-021)</name>
    <dbReference type="NCBI Taxonomy" id="946362"/>
    <lineage>
        <taxon>Eukaryota</taxon>
        <taxon>Choanoflagellata</taxon>
        <taxon>Craspedida</taxon>
        <taxon>Salpingoecidae</taxon>
        <taxon>Salpingoeca</taxon>
    </lineage>
</organism>
<reference evidence="9" key="1">
    <citation type="submission" date="2009-08" db="EMBL/GenBank/DDBJ databases">
        <title>Annotation of Salpingoeca rosetta.</title>
        <authorList>
            <consortium name="The Broad Institute Genome Sequencing Platform"/>
            <person name="Russ C."/>
            <person name="Cuomo C."/>
            <person name="Burger G."/>
            <person name="Gray M.W."/>
            <person name="Holland P.W.H."/>
            <person name="King N."/>
            <person name="Lang F.B.F."/>
            <person name="Roger A.J."/>
            <person name="Ruiz-Trillo I."/>
            <person name="Young S.K."/>
            <person name="Zeng Q."/>
            <person name="Gargeya S."/>
            <person name="Alvarado L."/>
            <person name="Berlin A."/>
            <person name="Chapman S.B."/>
            <person name="Chen Z."/>
            <person name="Freedman E."/>
            <person name="Gellesch M."/>
            <person name="Goldberg J."/>
            <person name="Griggs A."/>
            <person name="Gujja S."/>
            <person name="Heilman E."/>
            <person name="Heiman D."/>
            <person name="Howarth C."/>
            <person name="Mehta T."/>
            <person name="Neiman D."/>
            <person name="Pearson M."/>
            <person name="Roberts A."/>
            <person name="Saif S."/>
            <person name="Shea T."/>
            <person name="Shenoy N."/>
            <person name="Sisk P."/>
            <person name="Stolte C."/>
            <person name="Sykes S."/>
            <person name="White J."/>
            <person name="Yandava C."/>
            <person name="Haas B."/>
            <person name="Nusbaum C."/>
            <person name="Birren B."/>
        </authorList>
    </citation>
    <scope>NUCLEOTIDE SEQUENCE [LARGE SCALE GENOMIC DNA]</scope>
    <source>
        <strain evidence="9">ATCC 50818</strain>
    </source>
</reference>
<dbReference type="KEGG" id="sre:PTSG_11485"/>
<evidence type="ECO:0000313" key="10">
    <source>
        <dbReference type="Proteomes" id="UP000007799"/>
    </source>
</evidence>
<feature type="region of interest" description="Disordered" evidence="8">
    <location>
        <begin position="78"/>
        <end position="98"/>
    </location>
</feature>
<proteinExistence type="inferred from homology"/>
<dbReference type="GO" id="GO:0000776">
    <property type="term" value="C:kinetochore"/>
    <property type="evidence" value="ECO:0007669"/>
    <property type="project" value="TreeGrafter"/>
</dbReference>
<keyword evidence="3" id="KW-0132">Cell division</keyword>
<evidence type="ECO:0000313" key="9">
    <source>
        <dbReference type="EMBL" id="EGD73364.1"/>
    </source>
</evidence>
<evidence type="ECO:0008006" key="11">
    <source>
        <dbReference type="Google" id="ProtNLM"/>
    </source>
</evidence>
<dbReference type="RefSeq" id="XP_004987489.1">
    <property type="nucleotide sequence ID" value="XM_004987432.1"/>
</dbReference>
<dbReference type="GeneID" id="16068008"/>
<keyword evidence="10" id="KW-1185">Reference proteome</keyword>
<feature type="region of interest" description="Disordered" evidence="8">
    <location>
        <begin position="119"/>
        <end position="161"/>
    </location>
</feature>
<protein>
    <recommendedName>
        <fullName evidence="11">Mitotic spindle assembly checkpoint protein MAD1</fullName>
    </recommendedName>
</protein>
<dbReference type="eggNOG" id="KOG4593">
    <property type="taxonomic scope" value="Eukaryota"/>
</dbReference>
<evidence type="ECO:0000256" key="3">
    <source>
        <dbReference type="ARBA" id="ARBA00022618"/>
    </source>
</evidence>
<dbReference type="Gene3D" id="1.20.5.170">
    <property type="match status" value="1"/>
</dbReference>
<evidence type="ECO:0000256" key="7">
    <source>
        <dbReference type="SAM" id="Coils"/>
    </source>
</evidence>
<comment type="subcellular location">
    <subcellularLocation>
        <location evidence="1">Nucleus</location>
    </subcellularLocation>
</comment>
<dbReference type="PANTHER" id="PTHR23168:SF0">
    <property type="entry name" value="MITOTIC SPINDLE ASSEMBLY CHECKPOINT PROTEIN MAD1"/>
    <property type="match status" value="1"/>
</dbReference>
<dbReference type="STRING" id="946362.F2UTL5"/>
<evidence type="ECO:0000256" key="6">
    <source>
        <dbReference type="ARBA" id="ARBA00023306"/>
    </source>
</evidence>
<dbReference type="OrthoDB" id="331602at2759"/>
<dbReference type="FunCoup" id="F2UTL5">
    <property type="interactions" value="1072"/>
</dbReference>
<dbReference type="SUPFAM" id="SSF75704">
    <property type="entry name" value="Mitotic arrest deficient-like 1, Mad1"/>
    <property type="match status" value="1"/>
</dbReference>
<dbReference type="Proteomes" id="UP000007799">
    <property type="component" value="Unassembled WGS sequence"/>
</dbReference>
<comment type="similarity">
    <text evidence="2">Belongs to the MAD1 family.</text>
</comment>
<keyword evidence="6" id="KW-0131">Cell cycle</keyword>
<dbReference type="Gene3D" id="3.30.457.60">
    <property type="match status" value="1"/>
</dbReference>
<gene>
    <name evidence="9" type="ORF">PTSG_11485</name>
</gene>
<dbReference type="GO" id="GO:0072686">
    <property type="term" value="C:mitotic spindle"/>
    <property type="evidence" value="ECO:0007669"/>
    <property type="project" value="TreeGrafter"/>
</dbReference>
<feature type="coiled-coil region" evidence="7">
    <location>
        <begin position="448"/>
        <end position="518"/>
    </location>
</feature>
<dbReference type="AlphaFoldDB" id="F2UTL5"/>
<dbReference type="InParanoid" id="F2UTL5"/>
<dbReference type="PANTHER" id="PTHR23168">
    <property type="entry name" value="MITOTIC SPINDLE ASSEMBLY CHECKPOINT PROTEIN MAD1 MITOTIC ARREST DEFICIENT-LIKE PROTEIN 1"/>
    <property type="match status" value="1"/>
</dbReference>
<dbReference type="EMBL" id="GL833064">
    <property type="protein sequence ID" value="EGD73364.1"/>
    <property type="molecule type" value="Genomic_DNA"/>
</dbReference>
<dbReference type="GO" id="GO:0007094">
    <property type="term" value="P:mitotic spindle assembly checkpoint signaling"/>
    <property type="evidence" value="ECO:0007669"/>
    <property type="project" value="InterPro"/>
</dbReference>
<evidence type="ECO:0000256" key="8">
    <source>
        <dbReference type="SAM" id="MobiDB-lite"/>
    </source>
</evidence>
<accession>F2UTL5</accession>
<dbReference type="Gene3D" id="6.10.250.90">
    <property type="match status" value="1"/>
</dbReference>
<evidence type="ECO:0000256" key="4">
    <source>
        <dbReference type="ARBA" id="ARBA00022776"/>
    </source>
</evidence>
<name>F2UTL5_SALR5</name>
<dbReference type="GO" id="GO:0051301">
    <property type="term" value="P:cell division"/>
    <property type="evidence" value="ECO:0007669"/>
    <property type="project" value="UniProtKB-KW"/>
</dbReference>
<dbReference type="OMA" id="YKLDFMP"/>
<keyword evidence="4" id="KW-0498">Mitosis</keyword>
<sequence>MAVDISVDSSEFSSRLAGVERQRDFLLEQVERLDKELKDTLESLTKAEQQHHTRMKDLHAQMQSAREALAKKEAEVTAKDQQRLAESHKHKRRELELEGELKTTAATVKRLRSKLRTIEEQRAGAGVSPAQATATSSSSSSSLSPALVSKDAVGEQQRQEQRIKELERRLAVAVEEKEDAEKHHSGQHLRTIRRLQDEVRQLKQGRESAALYKEKLASAQKQLQRKTEQLANLETQTHDYDDLKAFHTTWRKIAPFVRRFLFSDDVSEDQVLESLRTMQSDLLLCRNRAQQFELESKALQQKLSSAHAQLEQAHTKESEMKASVSALESRAAALERQCQYLRSERDKVQDLSMKMVEHQESFSKATAEQKVSKHLKEYQEHHKKLEAEMLRLQGTLAEREKELERLKRERDSAMNTDADEPATAAGETVDPRRTKILHLKSNPIAWAEEARKTEISRLKQERDHLREQLAKGAASTAGALLVSRSKGSVVDPKLQDRVKELEREVEQRDIRLKRLKEVFNNNVREFREACYELLGYQIDVVQASRYRLHSMYAESADDYLLFASSPQGLQLLETQFSASLDERILANLHRFHSIPAFLSAITVDLFSKSTMA</sequence>
<feature type="compositionally biased region" description="Low complexity" evidence="8">
    <location>
        <begin position="127"/>
        <end position="149"/>
    </location>
</feature>
<dbReference type="InterPro" id="IPR008672">
    <property type="entry name" value="Mad1"/>
</dbReference>
<evidence type="ECO:0000256" key="5">
    <source>
        <dbReference type="ARBA" id="ARBA00023242"/>
    </source>
</evidence>